<dbReference type="EMBL" id="BK015950">
    <property type="protein sequence ID" value="DAF86662.1"/>
    <property type="molecule type" value="Genomic_DNA"/>
</dbReference>
<organism evidence="1">
    <name type="scientific">Myoviridae sp. ctXho31</name>
    <dbReference type="NCBI Taxonomy" id="2825122"/>
    <lineage>
        <taxon>Viruses</taxon>
        <taxon>Duplodnaviria</taxon>
        <taxon>Heunggongvirae</taxon>
        <taxon>Uroviricota</taxon>
        <taxon>Caudoviricetes</taxon>
    </lineage>
</organism>
<proteinExistence type="predicted"/>
<protein>
    <submittedName>
        <fullName evidence="1">Uncharacterized protein</fullName>
    </submittedName>
</protein>
<evidence type="ECO:0000313" key="1">
    <source>
        <dbReference type="EMBL" id="DAF86662.1"/>
    </source>
</evidence>
<name>A0A8S5TWS7_9CAUD</name>
<reference evidence="1" key="1">
    <citation type="journal article" date="2021" name="Proc. Natl. Acad. Sci. U.S.A.">
        <title>A Catalog of Tens of Thousands of Viruses from Human Metagenomes Reveals Hidden Associations with Chronic Diseases.</title>
        <authorList>
            <person name="Tisza M.J."/>
            <person name="Buck C.B."/>
        </authorList>
    </citation>
    <scope>NUCLEOTIDE SEQUENCE</scope>
    <source>
        <strain evidence="1">CtXho31</strain>
    </source>
</reference>
<sequence length="37" mass="4173">MSVFKIAILSGLELIVFIFSTIKRELKSKSVTSLFLL</sequence>
<accession>A0A8S5TWS7</accession>